<keyword evidence="3" id="KW-1185">Reference proteome</keyword>
<dbReference type="SUPFAM" id="SSF75005">
    <property type="entry name" value="Arabinanase/levansucrase/invertase"/>
    <property type="match status" value="1"/>
</dbReference>
<proteinExistence type="predicted"/>
<dbReference type="OrthoDB" id="255804at2759"/>
<dbReference type="AlphaFoldDB" id="A0A088RLY8"/>
<dbReference type="EMBL" id="KM411744">
    <property type="protein sequence ID" value="AKK31193.1"/>
    <property type="molecule type" value="Genomic_DNA"/>
</dbReference>
<reference evidence="1 3" key="1">
    <citation type="journal article" date="2015" name="Sci. Rep.">
        <title>The genome of Leishmania panamensis: insights into genomics of the L. (Viannia) subgenus.</title>
        <authorList>
            <person name="Llanes A."/>
            <person name="Restrepo C.M."/>
            <person name="Vecchio G.D."/>
            <person name="Anguizola F.J."/>
            <person name="Lleonart R."/>
        </authorList>
    </citation>
    <scope>NUCLEOTIDE SEQUENCE [LARGE SCALE GENOMIC DNA]</scope>
    <source>
        <strain evidence="1 3">MHOM/PA/94/PSC-1</strain>
    </source>
</reference>
<dbReference type="PANTHER" id="PTHR37036">
    <property type="match status" value="1"/>
</dbReference>
<reference evidence="2" key="2">
    <citation type="journal article" date="2016" name="PLoS Negl. Trop. Dis.">
        <title>The Dynamics of Lateral Gene Transfer in Genus Leishmania - A Route for Adaptation and Species Diversification.</title>
        <authorList>
            <person name="Vikeved E."/>
            <person name="Backlund A."/>
            <person name="Alsmark C."/>
        </authorList>
    </citation>
    <scope>NUCLEOTIDE SEQUENCE</scope>
    <source>
        <strain evidence="2">MHOM/PA/71/LS94</strain>
    </source>
</reference>
<keyword evidence="1" id="KW-0378">Hydrolase</keyword>
<dbReference type="InterPro" id="IPR023296">
    <property type="entry name" value="Glyco_hydro_beta-prop_sf"/>
</dbReference>
<dbReference type="Gene3D" id="2.115.10.20">
    <property type="entry name" value="Glycosyl hydrolase domain, family 43"/>
    <property type="match status" value="1"/>
</dbReference>
<dbReference type="PANTHER" id="PTHR37036:SF2">
    <property type="entry name" value="DUF1861 FAMILY PROTEIN"/>
    <property type="match status" value="1"/>
</dbReference>
<dbReference type="RefSeq" id="XP_010696842.1">
    <property type="nucleotide sequence ID" value="XM_010698540.1"/>
</dbReference>
<dbReference type="KEGG" id="lpan:LPMP_101200"/>
<dbReference type="VEuPathDB" id="TriTrypDB:LPMP_101200"/>
<dbReference type="EMBL" id="CP009379">
    <property type="protein sequence ID" value="AIN96189.1"/>
    <property type="molecule type" value="Genomic_DNA"/>
</dbReference>
<dbReference type="VEuPathDB" id="TriTrypDB:LPAL13_100019200"/>
<name>A0A088RLY8_LEIPA</name>
<dbReference type="Proteomes" id="UP000063063">
    <property type="component" value="Chromosome 10"/>
</dbReference>
<dbReference type="eggNOG" id="ENOG502SHVH">
    <property type="taxonomic scope" value="Eukaryota"/>
</dbReference>
<dbReference type="Pfam" id="PF08950">
    <property type="entry name" value="DUF1861"/>
    <property type="match status" value="1"/>
</dbReference>
<dbReference type="GO" id="GO:0016787">
    <property type="term" value="F:hydrolase activity"/>
    <property type="evidence" value="ECO:0007669"/>
    <property type="project" value="UniProtKB-KW"/>
</dbReference>
<organism evidence="1 3">
    <name type="scientific">Leishmania panamensis</name>
    <dbReference type="NCBI Taxonomy" id="5679"/>
    <lineage>
        <taxon>Eukaryota</taxon>
        <taxon>Discoba</taxon>
        <taxon>Euglenozoa</taxon>
        <taxon>Kinetoplastea</taxon>
        <taxon>Metakinetoplastina</taxon>
        <taxon>Trypanosomatida</taxon>
        <taxon>Trypanosomatidae</taxon>
        <taxon>Leishmaniinae</taxon>
        <taxon>Leishmania</taxon>
        <taxon>Leishmania guyanensis species complex</taxon>
    </lineage>
</organism>
<dbReference type="GeneID" id="22572857"/>
<accession>A0A088RLY8</accession>
<protein>
    <submittedName>
        <fullName evidence="1">Glycosyl hydrolase-like protein, putative</fullName>
    </submittedName>
</protein>
<evidence type="ECO:0000313" key="1">
    <source>
        <dbReference type="EMBL" id="AIN96189.1"/>
    </source>
</evidence>
<gene>
    <name evidence="1" type="ORF">LPMP_101200</name>
</gene>
<evidence type="ECO:0000313" key="2">
    <source>
        <dbReference type="EMBL" id="AKK31193.1"/>
    </source>
</evidence>
<sequence length="318" mass="35973">MSTFEKVKEEKLEFEKNSDQHIYEKALLTFKGVDGMDVYNCSVPFKRNGQTHIFGRVEKRCEWANSFVRLFVETGKDEFTLVPDNMVWQLEDPFVSNIDNEMVFGGTHIRKTNNRVCTYYCDFFRGTAESMSYFTTGPDNMKDIRLVTLANNKIGVFSRPKTAAHAFIGFTVINNIMELTPTVVEEASPLNVIHAGAWGGVNQAYLLSSDKVGCISHYSYIDKDEHGNDIAVYTNYSFVLNPYIREVEDAKIIGTKGCYPKCSPKVDKLLDCAFTSGIVMREDGRCDLYSGLGDAYEGRITINYPFEGHGTLIDNLNF</sequence>
<dbReference type="InterPro" id="IPR015045">
    <property type="entry name" value="MPT-1-like_LmxM"/>
</dbReference>
<evidence type="ECO:0000313" key="3">
    <source>
        <dbReference type="Proteomes" id="UP000063063"/>
    </source>
</evidence>